<reference evidence="2 3" key="1">
    <citation type="submission" date="2023-09" db="EMBL/GenBank/DDBJ databases">
        <authorList>
            <person name="Wang M."/>
        </authorList>
    </citation>
    <scope>NUCLEOTIDE SEQUENCE [LARGE SCALE GENOMIC DNA]</scope>
    <source>
        <strain evidence="2">GT-2023</strain>
        <tissue evidence="2">Liver</tissue>
    </source>
</reference>
<sequence length="165" mass="18371">MQNTRNVSGKERRETPYQISVQIEKNYAALGKALRVFHKTVQTLTQTKRKLRGRRRRGEGAERKRAVRRGEMSSYSKGTCEFVHELPLCTSPSCLNVSSLSHSHCKSSKESTQLKSLFPGNWALMAQGGNTGPTNSPLTQACRSAEHTGPTSSPRTKRTVHVEDT</sequence>
<name>A0ABR3MHU3_9TELE</name>
<feature type="compositionally biased region" description="Polar residues" evidence="1">
    <location>
        <begin position="132"/>
        <end position="142"/>
    </location>
</feature>
<feature type="region of interest" description="Disordered" evidence="1">
    <location>
        <begin position="129"/>
        <end position="165"/>
    </location>
</feature>
<evidence type="ECO:0000313" key="3">
    <source>
        <dbReference type="Proteomes" id="UP001558613"/>
    </source>
</evidence>
<evidence type="ECO:0000313" key="2">
    <source>
        <dbReference type="EMBL" id="KAL1264632.1"/>
    </source>
</evidence>
<proteinExistence type="predicted"/>
<protein>
    <submittedName>
        <fullName evidence="2">Uncharacterized protein</fullName>
    </submittedName>
</protein>
<dbReference type="Proteomes" id="UP001558613">
    <property type="component" value="Unassembled WGS sequence"/>
</dbReference>
<gene>
    <name evidence="2" type="ORF">QQF64_004987</name>
</gene>
<comment type="caution">
    <text evidence="2">The sequence shown here is derived from an EMBL/GenBank/DDBJ whole genome shotgun (WGS) entry which is preliminary data.</text>
</comment>
<accession>A0ABR3MHU3</accession>
<feature type="compositionally biased region" description="Basic and acidic residues" evidence="1">
    <location>
        <begin position="58"/>
        <end position="70"/>
    </location>
</feature>
<evidence type="ECO:0000256" key="1">
    <source>
        <dbReference type="SAM" id="MobiDB-lite"/>
    </source>
</evidence>
<dbReference type="EMBL" id="JAYMGO010000012">
    <property type="protein sequence ID" value="KAL1264632.1"/>
    <property type="molecule type" value="Genomic_DNA"/>
</dbReference>
<keyword evidence="3" id="KW-1185">Reference proteome</keyword>
<feature type="region of interest" description="Disordered" evidence="1">
    <location>
        <begin position="50"/>
        <end position="70"/>
    </location>
</feature>
<organism evidence="2 3">
    <name type="scientific">Cirrhinus molitorella</name>
    <name type="common">mud carp</name>
    <dbReference type="NCBI Taxonomy" id="172907"/>
    <lineage>
        <taxon>Eukaryota</taxon>
        <taxon>Metazoa</taxon>
        <taxon>Chordata</taxon>
        <taxon>Craniata</taxon>
        <taxon>Vertebrata</taxon>
        <taxon>Euteleostomi</taxon>
        <taxon>Actinopterygii</taxon>
        <taxon>Neopterygii</taxon>
        <taxon>Teleostei</taxon>
        <taxon>Ostariophysi</taxon>
        <taxon>Cypriniformes</taxon>
        <taxon>Cyprinidae</taxon>
        <taxon>Labeoninae</taxon>
        <taxon>Labeonini</taxon>
        <taxon>Cirrhinus</taxon>
    </lineage>
</organism>